<feature type="region of interest" description="Disordered" evidence="1">
    <location>
        <begin position="29"/>
        <end position="96"/>
    </location>
</feature>
<gene>
    <name evidence="3" type="ORF">CLUP02_02772</name>
</gene>
<protein>
    <submittedName>
        <fullName evidence="3">Uncharacterized protein</fullName>
    </submittedName>
</protein>
<evidence type="ECO:0000256" key="1">
    <source>
        <dbReference type="SAM" id="MobiDB-lite"/>
    </source>
</evidence>
<feature type="compositionally biased region" description="Basic and acidic residues" evidence="1">
    <location>
        <begin position="46"/>
        <end position="58"/>
    </location>
</feature>
<dbReference type="AlphaFoldDB" id="A0A9Q8SHZ0"/>
<reference evidence="3" key="1">
    <citation type="journal article" date="2021" name="Mol. Plant Microbe Interact.">
        <title>Complete Genome Sequence of the Plant-Pathogenic Fungus Colletotrichum lupini.</title>
        <authorList>
            <person name="Baroncelli R."/>
            <person name="Pensec F."/>
            <person name="Da Lio D."/>
            <person name="Boufleur T."/>
            <person name="Vicente I."/>
            <person name="Sarrocco S."/>
            <person name="Picot A."/>
            <person name="Baraldi E."/>
            <person name="Sukno S."/>
            <person name="Thon M."/>
            <person name="Le Floch G."/>
        </authorList>
    </citation>
    <scope>NUCLEOTIDE SEQUENCE</scope>
    <source>
        <strain evidence="3">IMI 504893</strain>
    </source>
</reference>
<keyword evidence="4" id="KW-1185">Reference proteome</keyword>
<evidence type="ECO:0000256" key="2">
    <source>
        <dbReference type="SAM" id="SignalP"/>
    </source>
</evidence>
<dbReference type="RefSeq" id="XP_049138944.1">
    <property type="nucleotide sequence ID" value="XM_049281801.1"/>
</dbReference>
<organism evidence="3 4">
    <name type="scientific">Colletotrichum lupini</name>
    <dbReference type="NCBI Taxonomy" id="145971"/>
    <lineage>
        <taxon>Eukaryota</taxon>
        <taxon>Fungi</taxon>
        <taxon>Dikarya</taxon>
        <taxon>Ascomycota</taxon>
        <taxon>Pezizomycotina</taxon>
        <taxon>Sordariomycetes</taxon>
        <taxon>Hypocreomycetidae</taxon>
        <taxon>Glomerellales</taxon>
        <taxon>Glomerellaceae</taxon>
        <taxon>Colletotrichum</taxon>
        <taxon>Colletotrichum acutatum species complex</taxon>
    </lineage>
</organism>
<dbReference type="EMBL" id="CP019474">
    <property type="protein sequence ID" value="UQC77305.1"/>
    <property type="molecule type" value="Genomic_DNA"/>
</dbReference>
<evidence type="ECO:0000313" key="3">
    <source>
        <dbReference type="EMBL" id="UQC77305.1"/>
    </source>
</evidence>
<dbReference type="Proteomes" id="UP000830671">
    <property type="component" value="Chromosome 2"/>
</dbReference>
<feature type="signal peptide" evidence="2">
    <location>
        <begin position="1"/>
        <end position="19"/>
    </location>
</feature>
<name>A0A9Q8SHZ0_9PEZI</name>
<proteinExistence type="predicted"/>
<accession>A0A9Q8SHZ0</accession>
<feature type="chain" id="PRO_5040424960" evidence="2">
    <location>
        <begin position="20"/>
        <end position="96"/>
    </location>
</feature>
<sequence>MPVPLCSALVWTLPSRVCLLQLAGGKVEKEVSEDPEAAAAAGGLAGKKEEEENEESSKLLRFKFRRGSKSAAPMRPGRLDARCRSQGRNWPRLKDG</sequence>
<evidence type="ECO:0000313" key="4">
    <source>
        <dbReference type="Proteomes" id="UP000830671"/>
    </source>
</evidence>
<dbReference type="KEGG" id="clup:CLUP02_02772"/>
<keyword evidence="2" id="KW-0732">Signal</keyword>
<dbReference type="GeneID" id="73336811"/>